<evidence type="ECO:0000256" key="1">
    <source>
        <dbReference type="SAM" id="Coils"/>
    </source>
</evidence>
<dbReference type="AlphaFoldDB" id="A0A5C8UPS8"/>
<comment type="caution">
    <text evidence="3">The sequence shown here is derived from an EMBL/GenBank/DDBJ whole genome shotgun (WGS) entry which is preliminary data.</text>
</comment>
<evidence type="ECO:0000256" key="2">
    <source>
        <dbReference type="SAM" id="MobiDB-lite"/>
    </source>
</evidence>
<evidence type="ECO:0000313" key="4">
    <source>
        <dbReference type="Proteomes" id="UP000321379"/>
    </source>
</evidence>
<feature type="region of interest" description="Disordered" evidence="2">
    <location>
        <begin position="1"/>
        <end position="30"/>
    </location>
</feature>
<keyword evidence="1" id="KW-0175">Coiled coil</keyword>
<organism evidence="3 4">
    <name type="scientific">Lacisediminihabitans profunda</name>
    <dbReference type="NCBI Taxonomy" id="2594790"/>
    <lineage>
        <taxon>Bacteria</taxon>
        <taxon>Bacillati</taxon>
        <taxon>Actinomycetota</taxon>
        <taxon>Actinomycetes</taxon>
        <taxon>Micrococcales</taxon>
        <taxon>Microbacteriaceae</taxon>
        <taxon>Lacisediminihabitans</taxon>
    </lineage>
</organism>
<name>A0A5C8UPS8_9MICO</name>
<reference evidence="3 4" key="1">
    <citation type="submission" date="2019-08" db="EMBL/GenBank/DDBJ databases">
        <title>Bacterial whole genome sequence for Glaciihabitans sp. CHu50b-6-2.</title>
        <authorList>
            <person name="Jin L."/>
        </authorList>
    </citation>
    <scope>NUCLEOTIDE SEQUENCE [LARGE SCALE GENOMIC DNA]</scope>
    <source>
        <strain evidence="3 4">CHu50b-6-2</strain>
    </source>
</reference>
<sequence>MNSTASHNAVSTTPGRHDHPPQSRQYRRERPARRVSLLDRAALHLGVALIKWGRRPLDVESRERRARRVEQQIARLERERATERWVRLNLPQR</sequence>
<feature type="coiled-coil region" evidence="1">
    <location>
        <begin position="59"/>
        <end position="86"/>
    </location>
</feature>
<accession>A0A5C8UPS8</accession>
<feature type="compositionally biased region" description="Basic and acidic residues" evidence="2">
    <location>
        <begin position="15"/>
        <end position="29"/>
    </location>
</feature>
<gene>
    <name evidence="3" type="ORF">FVP33_12135</name>
</gene>
<protein>
    <submittedName>
        <fullName evidence="3">Uncharacterized protein</fullName>
    </submittedName>
</protein>
<dbReference type="Proteomes" id="UP000321379">
    <property type="component" value="Unassembled WGS sequence"/>
</dbReference>
<dbReference type="EMBL" id="VRMG01000008">
    <property type="protein sequence ID" value="TXN29881.1"/>
    <property type="molecule type" value="Genomic_DNA"/>
</dbReference>
<keyword evidence="4" id="KW-1185">Reference proteome</keyword>
<feature type="compositionally biased region" description="Polar residues" evidence="2">
    <location>
        <begin position="1"/>
        <end position="14"/>
    </location>
</feature>
<proteinExistence type="predicted"/>
<dbReference type="RefSeq" id="WP_147783924.1">
    <property type="nucleotide sequence ID" value="NZ_VRMG01000008.1"/>
</dbReference>
<evidence type="ECO:0000313" key="3">
    <source>
        <dbReference type="EMBL" id="TXN29881.1"/>
    </source>
</evidence>